<keyword evidence="4" id="KW-1185">Reference proteome</keyword>
<evidence type="ECO:0000313" key="4">
    <source>
        <dbReference type="Proteomes" id="UP001583186"/>
    </source>
</evidence>
<name>A0ABR3ZME4_9PEZI</name>
<evidence type="ECO:0000313" key="3">
    <source>
        <dbReference type="EMBL" id="KAL1901870.1"/>
    </source>
</evidence>
<feature type="compositionally biased region" description="Low complexity" evidence="1">
    <location>
        <begin position="46"/>
        <end position="58"/>
    </location>
</feature>
<feature type="region of interest" description="Disordered" evidence="1">
    <location>
        <begin position="34"/>
        <end position="71"/>
    </location>
</feature>
<organism evidence="3 4">
    <name type="scientific">Sporothrix stenoceras</name>
    <dbReference type="NCBI Taxonomy" id="5173"/>
    <lineage>
        <taxon>Eukaryota</taxon>
        <taxon>Fungi</taxon>
        <taxon>Dikarya</taxon>
        <taxon>Ascomycota</taxon>
        <taxon>Pezizomycotina</taxon>
        <taxon>Sordariomycetes</taxon>
        <taxon>Sordariomycetidae</taxon>
        <taxon>Ophiostomatales</taxon>
        <taxon>Ophiostomataceae</taxon>
        <taxon>Sporothrix</taxon>
    </lineage>
</organism>
<proteinExistence type="predicted"/>
<dbReference type="EMBL" id="JAWCUI010000006">
    <property type="protein sequence ID" value="KAL1901870.1"/>
    <property type="molecule type" value="Genomic_DNA"/>
</dbReference>
<dbReference type="Proteomes" id="UP001583186">
    <property type="component" value="Unassembled WGS sequence"/>
</dbReference>
<keyword evidence="2" id="KW-0472">Membrane</keyword>
<feature type="transmembrane region" description="Helical" evidence="2">
    <location>
        <begin position="12"/>
        <end position="28"/>
    </location>
</feature>
<accession>A0ABR3ZME4</accession>
<reference evidence="3 4" key="1">
    <citation type="journal article" date="2024" name="IMA Fungus">
        <title>IMA Genome - F19 : A genome assembly and annotation guide to empower mycologists, including annotated draft genome sequences of Ceratocystis pirilliformis, Diaporthe australafricana, Fusarium ophioides, Paecilomyces lecythidis, and Sporothrix stenoceras.</title>
        <authorList>
            <person name="Aylward J."/>
            <person name="Wilson A.M."/>
            <person name="Visagie C.M."/>
            <person name="Spraker J."/>
            <person name="Barnes I."/>
            <person name="Buitendag C."/>
            <person name="Ceriani C."/>
            <person name="Del Mar Angel L."/>
            <person name="du Plessis D."/>
            <person name="Fuchs T."/>
            <person name="Gasser K."/>
            <person name="Kramer D."/>
            <person name="Li W."/>
            <person name="Munsamy K."/>
            <person name="Piso A."/>
            <person name="Price J.L."/>
            <person name="Sonnekus B."/>
            <person name="Thomas C."/>
            <person name="van der Nest A."/>
            <person name="van Dijk A."/>
            <person name="van Heerden A."/>
            <person name="van Vuuren N."/>
            <person name="Yilmaz N."/>
            <person name="Duong T.A."/>
            <person name="van der Merwe N.A."/>
            <person name="Wingfield M.J."/>
            <person name="Wingfield B.D."/>
        </authorList>
    </citation>
    <scope>NUCLEOTIDE SEQUENCE [LARGE SCALE GENOMIC DNA]</scope>
    <source>
        <strain evidence="3 4">CMW 5346</strain>
    </source>
</reference>
<protein>
    <submittedName>
        <fullName evidence="3">Uncharacterized protein</fullName>
    </submittedName>
</protein>
<evidence type="ECO:0000256" key="1">
    <source>
        <dbReference type="SAM" id="MobiDB-lite"/>
    </source>
</evidence>
<comment type="caution">
    <text evidence="3">The sequence shown here is derived from an EMBL/GenBank/DDBJ whole genome shotgun (WGS) entry which is preliminary data.</text>
</comment>
<keyword evidence="2" id="KW-1133">Transmembrane helix</keyword>
<keyword evidence="2" id="KW-0812">Transmembrane</keyword>
<sequence>MAAVPNNRLRTVAVIATVAAVGIGYTVRRNSNRLRENELAQQRARSGTAAPTTTTGSPNLYVSVDRSGGGI</sequence>
<gene>
    <name evidence="3" type="ORF">Sste5346_001574</name>
</gene>
<evidence type="ECO:0000256" key="2">
    <source>
        <dbReference type="SAM" id="Phobius"/>
    </source>
</evidence>